<accession>A0A0B6AX88</accession>
<dbReference type="Gene3D" id="3.40.50.2300">
    <property type="match status" value="1"/>
</dbReference>
<evidence type="ECO:0000256" key="3">
    <source>
        <dbReference type="ARBA" id="ARBA00023015"/>
    </source>
</evidence>
<dbReference type="PANTHER" id="PTHR48111">
    <property type="entry name" value="REGULATOR OF RPOS"/>
    <property type="match status" value="1"/>
</dbReference>
<organism evidence="6 7">
    <name type="scientific">Priestia megaterium (strain ATCC 14581 / DSM 32 / CCUG 1817 / JCM 2506 / NBRC 15308 / NCIMB 9376 / NCTC 10342 / NRRL B-14308 / VKM B-512 / Ford 19)</name>
    <name type="common">Bacillus megaterium</name>
    <dbReference type="NCBI Taxonomy" id="1348623"/>
    <lineage>
        <taxon>Bacteria</taxon>
        <taxon>Bacillati</taxon>
        <taxon>Bacillota</taxon>
        <taxon>Bacilli</taxon>
        <taxon>Bacillales</taxon>
        <taxon>Bacillaceae</taxon>
        <taxon>Priestia</taxon>
    </lineage>
</organism>
<dbReference type="RefSeq" id="WP_013059676.1">
    <property type="nucleotide sequence ID" value="NZ_BCVB01000009.1"/>
</dbReference>
<dbReference type="Gene3D" id="1.10.10.10">
    <property type="entry name" value="Winged helix-like DNA-binding domain superfamily/Winged helix DNA-binding domain"/>
    <property type="match status" value="1"/>
</dbReference>
<keyword evidence="1" id="KW-0597">Phosphoprotein</keyword>
<dbReference type="InterPro" id="IPR036388">
    <property type="entry name" value="WH-like_DNA-bd_sf"/>
</dbReference>
<dbReference type="PROSITE" id="PS50110">
    <property type="entry name" value="RESPONSE_REGULATORY"/>
    <property type="match status" value="1"/>
</dbReference>
<dbReference type="GO" id="GO:0006355">
    <property type="term" value="P:regulation of DNA-templated transcription"/>
    <property type="evidence" value="ECO:0007669"/>
    <property type="project" value="InterPro"/>
</dbReference>
<dbReference type="SUPFAM" id="SSF52172">
    <property type="entry name" value="CheY-like"/>
    <property type="match status" value="1"/>
</dbReference>
<dbReference type="GO" id="GO:0000156">
    <property type="term" value="F:phosphorelay response regulator activity"/>
    <property type="evidence" value="ECO:0007669"/>
    <property type="project" value="TreeGrafter"/>
</dbReference>
<dbReference type="Gene3D" id="6.10.250.690">
    <property type="match status" value="1"/>
</dbReference>
<dbReference type="GO" id="GO:0005829">
    <property type="term" value="C:cytosol"/>
    <property type="evidence" value="ECO:0007669"/>
    <property type="project" value="TreeGrafter"/>
</dbReference>
<dbReference type="EMBL" id="CP009920">
    <property type="protein sequence ID" value="AJI25333.1"/>
    <property type="molecule type" value="Genomic_DNA"/>
</dbReference>
<dbReference type="GeneID" id="93645483"/>
<dbReference type="InterPro" id="IPR011006">
    <property type="entry name" value="CheY-like_superfamily"/>
</dbReference>
<dbReference type="PANTHER" id="PTHR48111:SF22">
    <property type="entry name" value="REGULATOR OF RPOS"/>
    <property type="match status" value="1"/>
</dbReference>
<sequence length="241" mass="27605">MKEKILIVEDEAQIAKVLKIELEFEDYEVDVEYDGKAGLETATSAQYDLILLDVMLPSLSGIEVLRRLRKAEVFTPVILLTARNTTLDKVMGLDQGANDYVTKPFEIEELLARVRSCIRYRSLVEASGTKEAEAELLTISDLTINLETREVLRNNESITLTPKEYDLVVYLLTNKNKIVTREGILTNVWGYEYEGETNVIDVYIRHLRKKVDEGFSTSLIHTVRGVGYMMKEEKHEDHDED</sequence>
<keyword evidence="4" id="KW-0238">DNA-binding</keyword>
<keyword evidence="3" id="KW-0805">Transcription regulation</keyword>
<dbReference type="InterPro" id="IPR001867">
    <property type="entry name" value="OmpR/PhoB-type_DNA-bd"/>
</dbReference>
<evidence type="ECO:0000313" key="6">
    <source>
        <dbReference type="EMBL" id="AJI25333.1"/>
    </source>
</evidence>
<dbReference type="FunFam" id="1.10.10.10:FF:000005">
    <property type="entry name" value="Two-component system response regulator"/>
    <property type="match status" value="1"/>
</dbReference>
<evidence type="ECO:0000256" key="4">
    <source>
        <dbReference type="ARBA" id="ARBA00023125"/>
    </source>
</evidence>
<dbReference type="Proteomes" id="UP000031829">
    <property type="component" value="Chromosome"/>
</dbReference>
<dbReference type="KEGG" id="bmeg:BG04_2017"/>
<evidence type="ECO:0000256" key="2">
    <source>
        <dbReference type="ARBA" id="ARBA00023012"/>
    </source>
</evidence>
<dbReference type="HOGENOM" id="CLU_000445_30_1_9"/>
<dbReference type="AlphaFoldDB" id="A0A0B6AX88"/>
<dbReference type="SMART" id="SM00862">
    <property type="entry name" value="Trans_reg_C"/>
    <property type="match status" value="1"/>
</dbReference>
<dbReference type="FunFam" id="3.40.50.2300:FF:000001">
    <property type="entry name" value="DNA-binding response regulator PhoB"/>
    <property type="match status" value="1"/>
</dbReference>
<dbReference type="Pfam" id="PF00486">
    <property type="entry name" value="Trans_reg_C"/>
    <property type="match status" value="1"/>
</dbReference>
<dbReference type="SMART" id="SM00448">
    <property type="entry name" value="REC"/>
    <property type="match status" value="1"/>
</dbReference>
<dbReference type="GO" id="GO:0032993">
    <property type="term" value="C:protein-DNA complex"/>
    <property type="evidence" value="ECO:0007669"/>
    <property type="project" value="TreeGrafter"/>
</dbReference>
<gene>
    <name evidence="6" type="ORF">BG04_2017</name>
</gene>
<dbReference type="GO" id="GO:0000976">
    <property type="term" value="F:transcription cis-regulatory region binding"/>
    <property type="evidence" value="ECO:0007669"/>
    <property type="project" value="TreeGrafter"/>
</dbReference>
<keyword evidence="2" id="KW-0902">Two-component regulatory system</keyword>
<dbReference type="InterPro" id="IPR001789">
    <property type="entry name" value="Sig_transdc_resp-reg_receiver"/>
</dbReference>
<evidence type="ECO:0000256" key="5">
    <source>
        <dbReference type="ARBA" id="ARBA00023163"/>
    </source>
</evidence>
<evidence type="ECO:0008006" key="8">
    <source>
        <dbReference type="Google" id="ProtNLM"/>
    </source>
</evidence>
<evidence type="ECO:0000313" key="7">
    <source>
        <dbReference type="Proteomes" id="UP000031829"/>
    </source>
</evidence>
<evidence type="ECO:0000256" key="1">
    <source>
        <dbReference type="ARBA" id="ARBA00022553"/>
    </source>
</evidence>
<protein>
    <recommendedName>
        <fullName evidence="8">DNA-binding response regulator</fullName>
    </recommendedName>
</protein>
<dbReference type="Pfam" id="PF00072">
    <property type="entry name" value="Response_reg"/>
    <property type="match status" value="1"/>
</dbReference>
<reference evidence="6 7" key="1">
    <citation type="journal article" date="2015" name="Genome Announc.">
        <title>Complete genome sequences for 35 biothreat assay-relevant bacillus species.</title>
        <authorList>
            <person name="Johnson S.L."/>
            <person name="Daligault H.E."/>
            <person name="Davenport K.W."/>
            <person name="Jaissle J."/>
            <person name="Frey K.G."/>
            <person name="Ladner J.T."/>
            <person name="Broomall S.M."/>
            <person name="Bishop-Lilly K.A."/>
            <person name="Bruce D.C."/>
            <person name="Gibbons H.S."/>
            <person name="Coyne S.R."/>
            <person name="Lo C.C."/>
            <person name="Meincke L."/>
            <person name="Munk A.C."/>
            <person name="Koroleva G.I."/>
            <person name="Rosenzweig C.N."/>
            <person name="Palacios G.F."/>
            <person name="Redden C.L."/>
            <person name="Minogue T.D."/>
            <person name="Chain P.S."/>
        </authorList>
    </citation>
    <scope>NUCLEOTIDE SEQUENCE [LARGE SCALE GENOMIC DNA]</scope>
    <source>
        <strain evidence="7">ATCC 14581 / DSM 32 / JCM 2506 / NBRC 15308 / NCIMB 9376 / NCTC 10342 / NRRL B-14308 / VKM B-512</strain>
    </source>
</reference>
<keyword evidence="5" id="KW-0804">Transcription</keyword>
<dbReference type="InterPro" id="IPR039420">
    <property type="entry name" value="WalR-like"/>
</dbReference>
<proteinExistence type="predicted"/>
<dbReference type="CDD" id="cd00383">
    <property type="entry name" value="trans_reg_C"/>
    <property type="match status" value="1"/>
</dbReference>
<dbReference type="PROSITE" id="PS51755">
    <property type="entry name" value="OMPR_PHOB"/>
    <property type="match status" value="1"/>
</dbReference>
<name>A0A0B6AX88_PRIM2</name>